<gene>
    <name evidence="2" type="ORF">SEMRO_3433_G347980.1</name>
</gene>
<accession>A0A9N8F4F0</accession>
<organism evidence="2 3">
    <name type="scientific">Seminavis robusta</name>
    <dbReference type="NCBI Taxonomy" id="568900"/>
    <lineage>
        <taxon>Eukaryota</taxon>
        <taxon>Sar</taxon>
        <taxon>Stramenopiles</taxon>
        <taxon>Ochrophyta</taxon>
        <taxon>Bacillariophyta</taxon>
        <taxon>Bacillariophyceae</taxon>
        <taxon>Bacillariophycidae</taxon>
        <taxon>Naviculales</taxon>
        <taxon>Naviculaceae</taxon>
        <taxon>Seminavis</taxon>
    </lineage>
</organism>
<keyword evidence="3" id="KW-1185">Reference proteome</keyword>
<name>A0A9N8F4F0_9STRA</name>
<evidence type="ECO:0000313" key="2">
    <source>
        <dbReference type="EMBL" id="CAB9531331.1"/>
    </source>
</evidence>
<feature type="region of interest" description="Disordered" evidence="1">
    <location>
        <begin position="1"/>
        <end position="32"/>
    </location>
</feature>
<dbReference type="Proteomes" id="UP001153069">
    <property type="component" value="Unassembled WGS sequence"/>
</dbReference>
<dbReference type="PANTHER" id="PTHR20951">
    <property type="entry name" value="C13ORF1 PROTEIN-RELATED"/>
    <property type="match status" value="1"/>
</dbReference>
<comment type="caution">
    <text evidence="2">The sequence shown here is derived from an EMBL/GenBank/DDBJ whole genome shotgun (WGS) entry which is preliminary data.</text>
</comment>
<protein>
    <recommendedName>
        <fullName evidence="4">SPRY domain-containing protein</fullName>
    </recommendedName>
</protein>
<dbReference type="Gene3D" id="2.60.120.920">
    <property type="match status" value="1"/>
</dbReference>
<dbReference type="InterPro" id="IPR035766">
    <property type="entry name" value="SPRYD7"/>
</dbReference>
<sequence>MGCCCSKRGGSGGAVRSQTEMSTQNGGKVGGRSLSIARTMTQPSINIEKGATKISGNGLALAGAAIEQDAAYWEWHIHQVPEGTKVSFGVAHKKDRNFYNELDKNNEDSPEHNGRSMMKEIEVKNEDTVGVAVQQSDLPMVQFLLNGEPLHELAINRFRGMVYPSVYLPELEEKLQIQLEMNENGFRQMSPHARFGPVIVARGLI</sequence>
<evidence type="ECO:0000313" key="3">
    <source>
        <dbReference type="Proteomes" id="UP001153069"/>
    </source>
</evidence>
<feature type="compositionally biased region" description="Polar residues" evidence="1">
    <location>
        <begin position="16"/>
        <end position="26"/>
    </location>
</feature>
<dbReference type="PANTHER" id="PTHR20951:SF2">
    <property type="entry name" value="SPRY DOMAIN-CONTAINING PROTEIN 7"/>
    <property type="match status" value="1"/>
</dbReference>
<evidence type="ECO:0000256" key="1">
    <source>
        <dbReference type="SAM" id="MobiDB-lite"/>
    </source>
</evidence>
<dbReference type="EMBL" id="CAICTM010003431">
    <property type="protein sequence ID" value="CAB9531331.1"/>
    <property type="molecule type" value="Genomic_DNA"/>
</dbReference>
<proteinExistence type="predicted"/>
<dbReference type="InterPro" id="IPR043136">
    <property type="entry name" value="B30.2/SPRY_sf"/>
</dbReference>
<evidence type="ECO:0008006" key="4">
    <source>
        <dbReference type="Google" id="ProtNLM"/>
    </source>
</evidence>
<reference evidence="2" key="1">
    <citation type="submission" date="2020-06" db="EMBL/GenBank/DDBJ databases">
        <authorList>
            <consortium name="Plant Systems Biology data submission"/>
        </authorList>
    </citation>
    <scope>NUCLEOTIDE SEQUENCE</scope>
    <source>
        <strain evidence="2">D6</strain>
    </source>
</reference>
<dbReference type="AlphaFoldDB" id="A0A9N8F4F0"/>
<dbReference type="OrthoDB" id="40953at2759"/>